<evidence type="ECO:0000313" key="7">
    <source>
        <dbReference type="EMBL" id="GEN22279.1"/>
    </source>
</evidence>
<dbReference type="PANTHER" id="PTHR43199">
    <property type="entry name" value="GLUTATHIONE HYDROLASE"/>
    <property type="match status" value="1"/>
</dbReference>
<evidence type="ECO:0000313" key="9">
    <source>
        <dbReference type="Proteomes" id="UP000184123"/>
    </source>
</evidence>
<dbReference type="InterPro" id="IPR029055">
    <property type="entry name" value="Ntn_hydrolases_N"/>
</dbReference>
<keyword evidence="4" id="KW-0865">Zymogen</keyword>
<dbReference type="GO" id="GO:0016740">
    <property type="term" value="F:transferase activity"/>
    <property type="evidence" value="ECO:0007669"/>
    <property type="project" value="UniProtKB-KW"/>
</dbReference>
<dbReference type="GO" id="GO:0016787">
    <property type="term" value="F:hydrolase activity"/>
    <property type="evidence" value="ECO:0007669"/>
    <property type="project" value="UniProtKB-KW"/>
</dbReference>
<proteinExistence type="inferred from homology"/>
<dbReference type="PROSITE" id="PS51257">
    <property type="entry name" value="PROKAR_LIPOPROTEIN"/>
    <property type="match status" value="1"/>
</dbReference>
<name>A0A1M7ASG0_9GAMM</name>
<evidence type="ECO:0000256" key="1">
    <source>
        <dbReference type="ARBA" id="ARBA00009381"/>
    </source>
</evidence>
<dbReference type="Pfam" id="PF01019">
    <property type="entry name" value="G_glu_transpept"/>
    <property type="match status" value="1"/>
</dbReference>
<evidence type="ECO:0000256" key="3">
    <source>
        <dbReference type="ARBA" id="ARBA00022801"/>
    </source>
</evidence>
<sequence>MKSVTPIRYLFSARAIQQGALLLGCLALGASSALAADFQYTRPAISPEGGSGFEEKPGWSTTSFAVAAANPLATDAGYQVLKAGGSAIDAAIAVQMVLTLVEPQSSGIGGGAFLMLYDGDQVHAYDGREMAPGAVDETLLLDADGQPLDFMTAVESGRSVGVPGTVRMLEMAHEAHGKLPWKDLFEPAIRLATEGFAVSPRLHQSIASTPSLAEDSIAAEFYFDADGQPLAEGTMLKNPALAEILTRISEDGSSALHTGDIASELVARVQQHPEMPGELSLEDLAGYTAVEREPLCNDWLEYEVCGFPPPSSGHLTVMQILGMMAERPPIETAIHEGIPTVEWLHPFLEASRLAFADRGRYIGDPDFVEAPGGNWNSMLDPGYLASRAELIGDRSMGSGGAEPGNPGPLMTSWASQPEQPEHGTSHISIVDAEGQAIAMTTTIEQGFGSRIMANGGTGLAGGYLLNNELTDFSFAPTDDEGTPIANRVQPGKRPRSSMSPTLIFDGESGDLVASLGSPGGAAIIHYTAQAMDGMLNRDLNAQEALNLPHAITLGDTVYLEEERFPEATFRDLQGLGHEVEPRELTSGLQALRVTEDGFFGGADPRREGIVLGD</sequence>
<reference evidence="7 10" key="2">
    <citation type="submission" date="2019-07" db="EMBL/GenBank/DDBJ databases">
        <title>Whole genome shotgun sequence of Halomonas cupida NBRC 102219.</title>
        <authorList>
            <person name="Hosoyama A."/>
            <person name="Uohara A."/>
            <person name="Ohji S."/>
            <person name="Ichikawa N."/>
        </authorList>
    </citation>
    <scope>NUCLEOTIDE SEQUENCE [LARGE SCALE GENOMIC DNA]</scope>
    <source>
        <strain evidence="7 10">NBRC 102219</strain>
    </source>
</reference>
<feature type="region of interest" description="Disordered" evidence="5">
    <location>
        <begin position="474"/>
        <end position="499"/>
    </location>
</feature>
<dbReference type="AlphaFoldDB" id="A0A1M7ASG0"/>
<dbReference type="STRING" id="44933.SAMN05660971_00624"/>
<gene>
    <name evidence="7" type="ORF">HCU01_02280</name>
    <name evidence="8" type="ORF">SAMN05660971_00624</name>
</gene>
<dbReference type="Proteomes" id="UP000321726">
    <property type="component" value="Unassembled WGS sequence"/>
</dbReference>
<dbReference type="RefSeq" id="WP_073433523.1">
    <property type="nucleotide sequence ID" value="NZ_BJXU01000007.1"/>
</dbReference>
<feature type="signal peptide" evidence="6">
    <location>
        <begin position="1"/>
        <end position="35"/>
    </location>
</feature>
<organism evidence="8 9">
    <name type="scientific">Halomonas cupida</name>
    <dbReference type="NCBI Taxonomy" id="44933"/>
    <lineage>
        <taxon>Bacteria</taxon>
        <taxon>Pseudomonadati</taxon>
        <taxon>Pseudomonadota</taxon>
        <taxon>Gammaproteobacteria</taxon>
        <taxon>Oceanospirillales</taxon>
        <taxon>Halomonadaceae</taxon>
        <taxon>Halomonas</taxon>
    </lineage>
</organism>
<evidence type="ECO:0000313" key="8">
    <source>
        <dbReference type="EMBL" id="SHL45577.1"/>
    </source>
</evidence>
<keyword evidence="2" id="KW-0808">Transferase</keyword>
<dbReference type="SUPFAM" id="SSF56235">
    <property type="entry name" value="N-terminal nucleophile aminohydrolases (Ntn hydrolases)"/>
    <property type="match status" value="1"/>
</dbReference>
<dbReference type="InterPro" id="IPR043137">
    <property type="entry name" value="GGT_ssub_C"/>
</dbReference>
<evidence type="ECO:0000256" key="4">
    <source>
        <dbReference type="ARBA" id="ARBA00023145"/>
    </source>
</evidence>
<dbReference type="Gene3D" id="3.60.20.40">
    <property type="match status" value="1"/>
</dbReference>
<dbReference type="OrthoDB" id="5297205at2"/>
<keyword evidence="6" id="KW-0732">Signal</keyword>
<protein>
    <submittedName>
        <fullName evidence="7 8">Gamma-glutamyltranspeptidase</fullName>
    </submittedName>
</protein>
<dbReference type="PANTHER" id="PTHR43199:SF1">
    <property type="entry name" value="GLUTATHIONE HYDROLASE PROENZYME"/>
    <property type="match status" value="1"/>
</dbReference>
<feature type="chain" id="PRO_5012771092" evidence="6">
    <location>
        <begin position="36"/>
        <end position="613"/>
    </location>
</feature>
<dbReference type="InterPro" id="IPR043138">
    <property type="entry name" value="GGT_lsub"/>
</dbReference>
<dbReference type="InterPro" id="IPR051792">
    <property type="entry name" value="GGT_bact"/>
</dbReference>
<evidence type="ECO:0000256" key="6">
    <source>
        <dbReference type="SAM" id="SignalP"/>
    </source>
</evidence>
<dbReference type="EMBL" id="FRCA01000001">
    <property type="protein sequence ID" value="SHL45577.1"/>
    <property type="molecule type" value="Genomic_DNA"/>
</dbReference>
<feature type="region of interest" description="Disordered" evidence="5">
    <location>
        <begin position="394"/>
        <end position="425"/>
    </location>
</feature>
<reference evidence="8 9" key="1">
    <citation type="submission" date="2016-11" db="EMBL/GenBank/DDBJ databases">
        <authorList>
            <person name="Jaros S."/>
            <person name="Januszkiewicz K."/>
            <person name="Wedrychowicz H."/>
        </authorList>
    </citation>
    <scope>NUCLEOTIDE SEQUENCE [LARGE SCALE GENOMIC DNA]</scope>
    <source>
        <strain evidence="8 9">DSM 4740</strain>
    </source>
</reference>
<keyword evidence="3 8" id="KW-0378">Hydrolase</keyword>
<dbReference type="Gene3D" id="1.10.246.130">
    <property type="match status" value="1"/>
</dbReference>
<accession>A0A1M7ASG0</accession>
<comment type="similarity">
    <text evidence="1">Belongs to the gamma-glutamyltransferase family.</text>
</comment>
<dbReference type="EMBL" id="BJXU01000007">
    <property type="protein sequence ID" value="GEN22279.1"/>
    <property type="molecule type" value="Genomic_DNA"/>
</dbReference>
<evidence type="ECO:0000256" key="5">
    <source>
        <dbReference type="SAM" id="MobiDB-lite"/>
    </source>
</evidence>
<evidence type="ECO:0000256" key="2">
    <source>
        <dbReference type="ARBA" id="ARBA00022679"/>
    </source>
</evidence>
<keyword evidence="10" id="KW-1185">Reference proteome</keyword>
<dbReference type="PRINTS" id="PR01210">
    <property type="entry name" value="GGTRANSPTASE"/>
</dbReference>
<evidence type="ECO:0000313" key="10">
    <source>
        <dbReference type="Proteomes" id="UP000321726"/>
    </source>
</evidence>
<dbReference type="Proteomes" id="UP000184123">
    <property type="component" value="Unassembled WGS sequence"/>
</dbReference>